<evidence type="ECO:0000256" key="2">
    <source>
        <dbReference type="SAM" id="MobiDB-lite"/>
    </source>
</evidence>
<evidence type="ECO:0000256" key="1">
    <source>
        <dbReference type="PROSITE-ProRule" id="PRU00047"/>
    </source>
</evidence>
<feature type="compositionally biased region" description="Basic and acidic residues" evidence="2">
    <location>
        <begin position="390"/>
        <end position="403"/>
    </location>
</feature>
<dbReference type="GO" id="GO:0003676">
    <property type="term" value="F:nucleic acid binding"/>
    <property type="evidence" value="ECO:0007669"/>
    <property type="project" value="InterPro"/>
</dbReference>
<organism evidence="4">
    <name type="scientific">Tanacetum cinerariifolium</name>
    <name type="common">Dalmatian daisy</name>
    <name type="synonym">Chrysanthemum cinerariifolium</name>
    <dbReference type="NCBI Taxonomy" id="118510"/>
    <lineage>
        <taxon>Eukaryota</taxon>
        <taxon>Viridiplantae</taxon>
        <taxon>Streptophyta</taxon>
        <taxon>Embryophyta</taxon>
        <taxon>Tracheophyta</taxon>
        <taxon>Spermatophyta</taxon>
        <taxon>Magnoliopsida</taxon>
        <taxon>eudicotyledons</taxon>
        <taxon>Gunneridae</taxon>
        <taxon>Pentapetalae</taxon>
        <taxon>asterids</taxon>
        <taxon>campanulids</taxon>
        <taxon>Asterales</taxon>
        <taxon>Asteraceae</taxon>
        <taxon>Asteroideae</taxon>
        <taxon>Anthemideae</taxon>
        <taxon>Anthemidinae</taxon>
        <taxon>Tanacetum</taxon>
    </lineage>
</organism>
<dbReference type="EMBL" id="BKCJ010009408">
    <property type="protein sequence ID" value="GEU86821.1"/>
    <property type="molecule type" value="Genomic_DNA"/>
</dbReference>
<keyword evidence="1" id="KW-0863">Zinc-finger</keyword>
<gene>
    <name evidence="4" type="ORF">Tci_058799</name>
</gene>
<keyword evidence="4" id="KW-0808">Transferase</keyword>
<dbReference type="InterPro" id="IPR032567">
    <property type="entry name" value="RTL1-rel"/>
</dbReference>
<dbReference type="GO" id="GO:0008270">
    <property type="term" value="F:zinc ion binding"/>
    <property type="evidence" value="ECO:0007669"/>
    <property type="project" value="UniProtKB-KW"/>
</dbReference>
<keyword evidence="1" id="KW-0862">Zinc</keyword>
<evidence type="ECO:0000259" key="3">
    <source>
        <dbReference type="PROSITE" id="PS50158"/>
    </source>
</evidence>
<feature type="region of interest" description="Disordered" evidence="2">
    <location>
        <begin position="462"/>
        <end position="498"/>
    </location>
</feature>
<dbReference type="InterPro" id="IPR036875">
    <property type="entry name" value="Znf_CCHC_sf"/>
</dbReference>
<feature type="compositionally biased region" description="Low complexity" evidence="2">
    <location>
        <begin position="475"/>
        <end position="488"/>
    </location>
</feature>
<dbReference type="SMART" id="SM00343">
    <property type="entry name" value="ZnF_C2HC"/>
    <property type="match status" value="1"/>
</dbReference>
<dbReference type="InterPro" id="IPR001878">
    <property type="entry name" value="Znf_CCHC"/>
</dbReference>
<proteinExistence type="predicted"/>
<keyword evidence="4" id="KW-0695">RNA-directed DNA polymerase</keyword>
<feature type="compositionally biased region" description="Basic and acidic residues" evidence="2">
    <location>
        <begin position="462"/>
        <end position="474"/>
    </location>
</feature>
<dbReference type="Gene3D" id="3.10.10.10">
    <property type="entry name" value="HIV Type 1 Reverse Transcriptase, subunit A, domain 1"/>
    <property type="match status" value="1"/>
</dbReference>
<dbReference type="PROSITE" id="PS50158">
    <property type="entry name" value="ZF_CCHC"/>
    <property type="match status" value="1"/>
</dbReference>
<reference evidence="4" key="1">
    <citation type="journal article" date="2019" name="Sci. Rep.">
        <title>Draft genome of Tanacetum cinerariifolium, the natural source of mosquito coil.</title>
        <authorList>
            <person name="Yamashiro T."/>
            <person name="Shiraishi A."/>
            <person name="Satake H."/>
            <person name="Nakayama K."/>
        </authorList>
    </citation>
    <scope>NUCLEOTIDE SEQUENCE</scope>
</reference>
<feature type="region of interest" description="Disordered" evidence="2">
    <location>
        <begin position="38"/>
        <end position="135"/>
    </location>
</feature>
<accession>A0A6L2NKL5</accession>
<sequence>MLEDPYAYVVDAFQAPPSPDYVLGPEHPPLPKFVPEPVYPEFMPPEDEVFPAEEQPLPAAVSPTAKLPGYIADSDLEEDPADYPANRGDDDEDDDDASSDDDEDDDDDDVEEYEDEDDEEEEEHPTLADSILPPPVHHVTARMSIREQPPTPVWSEVEIDRLLAIQSPPPSPLSQCLTYPFGYKDAMIRLRDETPFTSHPLPSGTPPSGTPPLLHIPLPTSSPPLLSPFTSHRADVPEVTLPPWKRADYGFVATLDDEIRRDPKSEDDGFSTTVRQDTDEIYRRLYDAQDKRALISGRVNLLYRDRRDHAWTDRLMETEARLSHQAWVQSMDASDLVRYEVMALPTQKMAPKRTTKSTPATTTTTTTTSVTDIQLKALIDQGIANALATHDAKRSRNGKDNHDSGMGVRRQAPPAPKVERYVGGLPDVIHGSVVALRPKTMQEAIEMETELMDKRNNTFAERQAENKRKFDDTSKNNQNQRQQQNKKQNTSRAYTARVSHLARDCRSAASANTANNQRGTMVVQKPTCFQCGAQGHFKRECPKLKNNNRAKQARNGNAPAKVYAVGHAWTNPESNVVTVFPEDFLSLPPTRKVEFQIDLIPGVALVVRAPYRLASEMKELLDQLKELFEKGFIRPSSSPWGAPILFVKKKDGSF</sequence>
<keyword evidence="4" id="KW-0548">Nucleotidyltransferase</keyword>
<dbReference type="Gene3D" id="4.10.60.10">
    <property type="entry name" value="Zinc finger, CCHC-type"/>
    <property type="match status" value="1"/>
</dbReference>
<dbReference type="AlphaFoldDB" id="A0A6L2NKL5"/>
<comment type="caution">
    <text evidence="4">The sequence shown here is derived from an EMBL/GenBank/DDBJ whole genome shotgun (WGS) entry which is preliminary data.</text>
</comment>
<evidence type="ECO:0000313" key="4">
    <source>
        <dbReference type="EMBL" id="GEU86821.1"/>
    </source>
</evidence>
<keyword evidence="1" id="KW-0479">Metal-binding</keyword>
<dbReference type="Pfam" id="PF00098">
    <property type="entry name" value="zf-CCHC"/>
    <property type="match status" value="1"/>
</dbReference>
<protein>
    <submittedName>
        <fullName evidence="4">Putative reverse transcriptase domain-containing protein</fullName>
    </submittedName>
</protein>
<dbReference type="InterPro" id="IPR043502">
    <property type="entry name" value="DNA/RNA_pol_sf"/>
</dbReference>
<feature type="region of interest" description="Disordered" evidence="2">
    <location>
        <begin position="389"/>
        <end position="419"/>
    </location>
</feature>
<dbReference type="PANTHER" id="PTHR15503">
    <property type="entry name" value="LDOC1 RELATED"/>
    <property type="match status" value="1"/>
</dbReference>
<dbReference type="PANTHER" id="PTHR15503:SF45">
    <property type="entry name" value="RNA-DIRECTED DNA POLYMERASE HOMOLOG"/>
    <property type="match status" value="1"/>
</dbReference>
<feature type="compositionally biased region" description="Acidic residues" evidence="2">
    <location>
        <begin position="89"/>
        <end position="123"/>
    </location>
</feature>
<feature type="domain" description="CCHC-type" evidence="3">
    <location>
        <begin position="528"/>
        <end position="543"/>
    </location>
</feature>
<dbReference type="GO" id="GO:0003964">
    <property type="term" value="F:RNA-directed DNA polymerase activity"/>
    <property type="evidence" value="ECO:0007669"/>
    <property type="project" value="UniProtKB-KW"/>
</dbReference>
<dbReference type="SUPFAM" id="SSF57756">
    <property type="entry name" value="Retrovirus zinc finger-like domains"/>
    <property type="match status" value="1"/>
</dbReference>
<name>A0A6L2NKL5_TANCI</name>
<dbReference type="SUPFAM" id="SSF56672">
    <property type="entry name" value="DNA/RNA polymerases"/>
    <property type="match status" value="1"/>
</dbReference>